<gene>
    <name evidence="1" type="ORF">CK203_010941</name>
</gene>
<accession>A0A438JIG7</accession>
<reference evidence="1 2" key="1">
    <citation type="journal article" date="2018" name="PLoS Genet.">
        <title>Population sequencing reveals clonal diversity and ancestral inbreeding in the grapevine cultivar Chardonnay.</title>
        <authorList>
            <person name="Roach M.J."/>
            <person name="Johnson D.L."/>
            <person name="Bohlmann J."/>
            <person name="van Vuuren H.J."/>
            <person name="Jones S.J."/>
            <person name="Pretorius I.S."/>
            <person name="Schmidt S.A."/>
            <person name="Borneman A.R."/>
        </authorList>
    </citation>
    <scope>NUCLEOTIDE SEQUENCE [LARGE SCALE GENOMIC DNA]</scope>
    <source>
        <strain evidence="2">cv. Chardonnay</strain>
        <tissue evidence="1">Leaf</tissue>
    </source>
</reference>
<name>A0A438JIG7_VITVI</name>
<dbReference type="EMBL" id="QGNW01000040">
    <property type="protein sequence ID" value="RVX08748.1"/>
    <property type="molecule type" value="Genomic_DNA"/>
</dbReference>
<dbReference type="AlphaFoldDB" id="A0A438JIG7"/>
<protein>
    <submittedName>
        <fullName evidence="1">Uncharacterized protein</fullName>
    </submittedName>
</protein>
<sequence length="67" mass="7346">MKWSAHGHLALGGFSICEGLEEGVELDPSMLICDCKRRFLVKKVDVEQGNAAEASEKCQMQLAKPPD</sequence>
<organism evidence="1 2">
    <name type="scientific">Vitis vinifera</name>
    <name type="common">Grape</name>
    <dbReference type="NCBI Taxonomy" id="29760"/>
    <lineage>
        <taxon>Eukaryota</taxon>
        <taxon>Viridiplantae</taxon>
        <taxon>Streptophyta</taxon>
        <taxon>Embryophyta</taxon>
        <taxon>Tracheophyta</taxon>
        <taxon>Spermatophyta</taxon>
        <taxon>Magnoliopsida</taxon>
        <taxon>eudicotyledons</taxon>
        <taxon>Gunneridae</taxon>
        <taxon>Pentapetalae</taxon>
        <taxon>rosids</taxon>
        <taxon>Vitales</taxon>
        <taxon>Vitaceae</taxon>
        <taxon>Viteae</taxon>
        <taxon>Vitis</taxon>
    </lineage>
</organism>
<evidence type="ECO:0000313" key="2">
    <source>
        <dbReference type="Proteomes" id="UP000288805"/>
    </source>
</evidence>
<proteinExistence type="predicted"/>
<dbReference type="Proteomes" id="UP000288805">
    <property type="component" value="Unassembled WGS sequence"/>
</dbReference>
<evidence type="ECO:0000313" key="1">
    <source>
        <dbReference type="EMBL" id="RVX08748.1"/>
    </source>
</evidence>
<comment type="caution">
    <text evidence="1">The sequence shown here is derived from an EMBL/GenBank/DDBJ whole genome shotgun (WGS) entry which is preliminary data.</text>
</comment>